<keyword evidence="5" id="KW-1185">Reference proteome</keyword>
<comment type="caution">
    <text evidence="4">The sequence shown here is derived from an EMBL/GenBank/DDBJ whole genome shotgun (WGS) entry which is preliminary data.</text>
</comment>
<evidence type="ECO:0000259" key="3">
    <source>
        <dbReference type="Pfam" id="PF01494"/>
    </source>
</evidence>
<dbReference type="AlphaFoldDB" id="A0A4Z0C2Y2"/>
<dbReference type="InterPro" id="IPR002938">
    <property type="entry name" value="FAD-bd"/>
</dbReference>
<dbReference type="OrthoDB" id="3443359at2"/>
<evidence type="ECO:0000256" key="1">
    <source>
        <dbReference type="ARBA" id="ARBA00023002"/>
    </source>
</evidence>
<dbReference type="GO" id="GO:0071949">
    <property type="term" value="F:FAD binding"/>
    <property type="evidence" value="ECO:0007669"/>
    <property type="project" value="InterPro"/>
</dbReference>
<accession>A0A4Z0C2Y2</accession>
<reference evidence="4 5" key="1">
    <citation type="submission" date="2019-03" db="EMBL/GenBank/DDBJ databases">
        <title>Ramlibacter henchirensis DSM 14656, whole genome shotgun sequence.</title>
        <authorList>
            <person name="Zhang X."/>
            <person name="Feng G."/>
            <person name="Zhu H."/>
        </authorList>
    </citation>
    <scope>NUCLEOTIDE SEQUENCE [LARGE SCALE GENOMIC DNA]</scope>
    <source>
        <strain evidence="4 5">DSM 14656</strain>
    </source>
</reference>
<dbReference type="PANTHER" id="PTHR43476:SF3">
    <property type="entry name" value="FAD-BINDING MONOOXYGENASE"/>
    <property type="match status" value="1"/>
</dbReference>
<dbReference type="Pfam" id="PF01494">
    <property type="entry name" value="FAD_binding_3"/>
    <property type="match status" value="1"/>
</dbReference>
<dbReference type="EMBL" id="SMLM01000001">
    <property type="protein sequence ID" value="TFZ05926.1"/>
    <property type="molecule type" value="Genomic_DNA"/>
</dbReference>
<dbReference type="SUPFAM" id="SSF51905">
    <property type="entry name" value="FAD/NAD(P)-binding domain"/>
    <property type="match status" value="1"/>
</dbReference>
<dbReference type="PRINTS" id="PR00420">
    <property type="entry name" value="RNGMNOXGNASE"/>
</dbReference>
<dbReference type="Gene3D" id="3.50.50.60">
    <property type="entry name" value="FAD/NAD(P)-binding domain"/>
    <property type="match status" value="1"/>
</dbReference>
<evidence type="ECO:0000313" key="4">
    <source>
        <dbReference type="EMBL" id="TFZ05926.1"/>
    </source>
</evidence>
<organism evidence="4 5">
    <name type="scientific">Ramlibacter henchirensis</name>
    <dbReference type="NCBI Taxonomy" id="204072"/>
    <lineage>
        <taxon>Bacteria</taxon>
        <taxon>Pseudomonadati</taxon>
        <taxon>Pseudomonadota</taxon>
        <taxon>Betaproteobacteria</taxon>
        <taxon>Burkholderiales</taxon>
        <taxon>Comamonadaceae</taxon>
        <taxon>Ramlibacter</taxon>
    </lineage>
</organism>
<keyword evidence="1" id="KW-0560">Oxidoreductase</keyword>
<protein>
    <submittedName>
        <fullName evidence="4">Bifunctional 3-(3-hydroxy-phenyl)propionate/3-hydroxycinnamic acid hydroxylase</fullName>
    </submittedName>
</protein>
<dbReference type="NCBIfam" id="NF004829">
    <property type="entry name" value="PRK06183.1-3"/>
    <property type="match status" value="1"/>
</dbReference>
<dbReference type="GO" id="GO:0019622">
    <property type="term" value="P:3-(3-hydroxy)phenylpropionate catabolic process"/>
    <property type="evidence" value="ECO:0007669"/>
    <property type="project" value="TreeGrafter"/>
</dbReference>
<feature type="domain" description="FAD-binding" evidence="3">
    <location>
        <begin position="30"/>
        <end position="371"/>
    </location>
</feature>
<name>A0A4Z0C2Y2_9BURK</name>
<dbReference type="GO" id="GO:0008688">
    <property type="term" value="F:3-(3-hydroxyphenyl)propionate hydroxylase activity"/>
    <property type="evidence" value="ECO:0007669"/>
    <property type="project" value="TreeGrafter"/>
</dbReference>
<evidence type="ECO:0000256" key="2">
    <source>
        <dbReference type="SAM" id="MobiDB-lite"/>
    </source>
</evidence>
<dbReference type="PANTHER" id="PTHR43476">
    <property type="entry name" value="3-(3-HYDROXY-PHENYL)PROPIONATE/3-HYDROXYCINNAMIC ACID HYDROXYLASE"/>
    <property type="match status" value="1"/>
</dbReference>
<feature type="region of interest" description="Disordered" evidence="2">
    <location>
        <begin position="1"/>
        <end position="20"/>
    </location>
</feature>
<dbReference type="Gene3D" id="3.30.70.2450">
    <property type="match status" value="1"/>
</dbReference>
<sequence>MRAGSEGAPAGTVRHVPGPRRVRRVSPPLPVLIVGAGPTGLVLANLLGQRGVPAVVIEKRSDVWDIPRAIAFDDESLRSMQGLGLAHALRARLVEGCRARYFRQPAARVNGRTRPLIRFDPRPGLYGFEKINSFAQPDLERIWRDELARFAHVQLRFGWAFESFRQDAEGVTVTVKNAAGQVQELRGSYLVACDGGRSPVRECAGIAMEGSSFVEKWLVIDTVNDTKNDACYTFYCHPSRPSMEGQGPKGMRRYEFMLLPGETEEQLLRDDTIERLVAYDKPLQRQDLWRKTVYTFHARKAAALRRGRVLIAGDAAHMMPPFAGQGMNSGIRDAANLAWKLELVLLHGAGDRILDSYEAERRPHFERLMRLSVRLGRFVMTRQPALALLRNTIYFTIESLPPVKRWITDRNFNVPSRHRAGLYQELGRACGLARVGEMLPQPRVGARHGGGLLDEHLGTGFALLVPPGGGTDTGVHVLQRSHVGRRLAPRVVEVGPGALELDSGKRLLAPGMAALVRPDRFVAAIFPVAEAGAQAPALEALFGLD</sequence>
<dbReference type="InterPro" id="IPR050631">
    <property type="entry name" value="PheA/TfdB_FAD_monoxygenase"/>
</dbReference>
<proteinExistence type="predicted"/>
<dbReference type="InterPro" id="IPR036188">
    <property type="entry name" value="FAD/NAD-bd_sf"/>
</dbReference>
<dbReference type="Proteomes" id="UP000298180">
    <property type="component" value="Unassembled WGS sequence"/>
</dbReference>
<gene>
    <name evidence="4" type="ORF">EZ313_04545</name>
</gene>
<evidence type="ECO:0000313" key="5">
    <source>
        <dbReference type="Proteomes" id="UP000298180"/>
    </source>
</evidence>